<evidence type="ECO:0000313" key="9">
    <source>
        <dbReference type="EMBL" id="HJG37647.1"/>
    </source>
</evidence>
<name>A0A921ITR5_9ACTN</name>
<comment type="subcellular location">
    <subcellularLocation>
        <location evidence="1">Cell membrane</location>
        <topology evidence="1">Multi-pass membrane protein</topology>
    </subcellularLocation>
</comment>
<keyword evidence="2" id="KW-1003">Cell membrane</keyword>
<feature type="transmembrane region" description="Helical" evidence="8">
    <location>
        <begin position="387"/>
        <end position="405"/>
    </location>
</feature>
<keyword evidence="5 8" id="KW-1133">Transmembrane helix</keyword>
<dbReference type="AlphaFoldDB" id="A0A921ITR5"/>
<feature type="transmembrane region" description="Helical" evidence="8">
    <location>
        <begin position="347"/>
        <end position="375"/>
    </location>
</feature>
<evidence type="ECO:0000256" key="5">
    <source>
        <dbReference type="ARBA" id="ARBA00022989"/>
    </source>
</evidence>
<evidence type="ECO:0000256" key="2">
    <source>
        <dbReference type="ARBA" id="ARBA00022475"/>
    </source>
</evidence>
<evidence type="ECO:0000256" key="6">
    <source>
        <dbReference type="ARBA" id="ARBA00023136"/>
    </source>
</evidence>
<comment type="similarity">
    <text evidence="7">Belongs to the glycosyltransferase 87 family.</text>
</comment>
<comment type="caution">
    <text evidence="9">The sequence shown here is derived from an EMBL/GenBank/DDBJ whole genome shotgun (WGS) entry which is preliminary data.</text>
</comment>
<reference evidence="9" key="2">
    <citation type="submission" date="2021-09" db="EMBL/GenBank/DDBJ databases">
        <authorList>
            <person name="Gilroy R."/>
        </authorList>
    </citation>
    <scope>NUCLEOTIDE SEQUENCE</scope>
    <source>
        <strain evidence="9">ChiHjej13B12-9602</strain>
    </source>
</reference>
<feature type="transmembrane region" description="Helical" evidence="8">
    <location>
        <begin position="256"/>
        <end position="274"/>
    </location>
</feature>
<evidence type="ECO:0000256" key="1">
    <source>
        <dbReference type="ARBA" id="ARBA00004651"/>
    </source>
</evidence>
<evidence type="ECO:0000313" key="10">
    <source>
        <dbReference type="Proteomes" id="UP000753256"/>
    </source>
</evidence>
<feature type="transmembrane region" description="Helical" evidence="8">
    <location>
        <begin position="417"/>
        <end position="438"/>
    </location>
</feature>
<feature type="transmembrane region" description="Helical" evidence="8">
    <location>
        <begin position="173"/>
        <end position="192"/>
    </location>
</feature>
<evidence type="ECO:0000256" key="7">
    <source>
        <dbReference type="ARBA" id="ARBA00024033"/>
    </source>
</evidence>
<feature type="transmembrane region" description="Helical" evidence="8">
    <location>
        <begin position="323"/>
        <end position="340"/>
    </location>
</feature>
<keyword evidence="6 8" id="KW-0472">Membrane</keyword>
<dbReference type="EMBL" id="DYUZ01000029">
    <property type="protein sequence ID" value="HJG37647.1"/>
    <property type="molecule type" value="Genomic_DNA"/>
</dbReference>
<protein>
    <submittedName>
        <fullName evidence="9">Glycosyltransferase 87 family protein</fullName>
    </submittedName>
</protein>
<proteinExistence type="inferred from homology"/>
<reference evidence="9" key="1">
    <citation type="journal article" date="2021" name="PeerJ">
        <title>Extensive microbial diversity within the chicken gut microbiome revealed by metagenomics and culture.</title>
        <authorList>
            <person name="Gilroy R."/>
            <person name="Ravi A."/>
            <person name="Getino M."/>
            <person name="Pursley I."/>
            <person name="Horton D.L."/>
            <person name="Alikhan N.F."/>
            <person name="Baker D."/>
            <person name="Gharbi K."/>
            <person name="Hall N."/>
            <person name="Watson M."/>
            <person name="Adriaenssens E.M."/>
            <person name="Foster-Nyarko E."/>
            <person name="Jarju S."/>
            <person name="Secka A."/>
            <person name="Antonio M."/>
            <person name="Oren A."/>
            <person name="Chaudhuri R.R."/>
            <person name="La Ragione R."/>
            <person name="Hildebrand F."/>
            <person name="Pallen M.J."/>
        </authorList>
    </citation>
    <scope>NUCLEOTIDE SEQUENCE</scope>
    <source>
        <strain evidence="9">ChiHjej13B12-9602</strain>
    </source>
</reference>
<evidence type="ECO:0000256" key="4">
    <source>
        <dbReference type="ARBA" id="ARBA00022692"/>
    </source>
</evidence>
<dbReference type="InterPro" id="IPR018584">
    <property type="entry name" value="GT87"/>
</dbReference>
<feature type="transmembrane region" description="Helical" evidence="8">
    <location>
        <begin position="224"/>
        <end position="244"/>
    </location>
</feature>
<feature type="transmembrane region" description="Helical" evidence="8">
    <location>
        <begin position="458"/>
        <end position="482"/>
    </location>
</feature>
<dbReference type="GO" id="GO:0005886">
    <property type="term" value="C:plasma membrane"/>
    <property type="evidence" value="ECO:0007669"/>
    <property type="project" value="UniProtKB-SubCell"/>
</dbReference>
<evidence type="ECO:0000256" key="8">
    <source>
        <dbReference type="SAM" id="Phobius"/>
    </source>
</evidence>
<dbReference type="GO" id="GO:0016758">
    <property type="term" value="F:hexosyltransferase activity"/>
    <property type="evidence" value="ECO:0007669"/>
    <property type="project" value="InterPro"/>
</dbReference>
<keyword evidence="4 8" id="KW-0812">Transmembrane</keyword>
<dbReference type="Proteomes" id="UP000753256">
    <property type="component" value="Unassembled WGS sequence"/>
</dbReference>
<dbReference type="RefSeq" id="WP_273190537.1">
    <property type="nucleotide sequence ID" value="NZ_DYUZ01000029.1"/>
</dbReference>
<gene>
    <name evidence="9" type="ORF">K8V70_07305</name>
</gene>
<feature type="transmembrane region" description="Helical" evidence="8">
    <location>
        <begin position="47"/>
        <end position="65"/>
    </location>
</feature>
<sequence length="637" mass="71642">MDNSEHFTTDYEVVSRSSFLLHHRRGDFGGKALLEPFLTQIPNKKRLYYLACLIFLALFFISLVITDLHTLHLYLTSFDNDTFMDFFNMLAANIEEYRASRYATQTIYPPLANAIYLFLASLLSPFSQYRLSHAVNKDELFLQEPLMLFVIYLLVTHLMLIIVLWNLKKGKPWERWLFVGIFLVSVPMLYLYERANNIIIALDLTLLFFCLKDSKHAFAREIALISLALAAGIKLYPAIFGFLLVREGRLGDSVRLLIYGILTIVLPFLCFNGISDLATYISNLINGSGALSIGREGFRLNFDAQFSFFLSEWPWLIEPVSKAFLFFSIAGTALSTVFAASSWKVVLLYTCLLMGIPSVSYEYAAVFLVIPLALSLDDDTSWNAFDYTYLILMVAVLMPVSLFWFEGAGQAYYSSMLRTIPANIAGCSVILLTVLGIVDSCFVSNRLMASSGMTIDVSSRFAGIPVALLAIPMLISVVFGYYSGAGAQYYVSNYIRYTMNDIILMGSGDYIRQSFVTNGSQVDAIAIRLGTFDDGELTVRLLDSEGNELCRSTRSSTQLVPSTVNAFYFDDPVSVETDSLYTLEVSWLGEYPDDNLLAFHSVPEYGNKVEDGFIFSVGLNTVFDWDYCLSFAVIQER</sequence>
<keyword evidence="3" id="KW-0808">Transferase</keyword>
<dbReference type="Pfam" id="PF09594">
    <property type="entry name" value="GT87"/>
    <property type="match status" value="1"/>
</dbReference>
<evidence type="ECO:0000256" key="3">
    <source>
        <dbReference type="ARBA" id="ARBA00022679"/>
    </source>
</evidence>
<feature type="transmembrane region" description="Helical" evidence="8">
    <location>
        <begin position="146"/>
        <end position="167"/>
    </location>
</feature>
<accession>A0A921ITR5</accession>
<organism evidence="9 10">
    <name type="scientific">Enorma phocaeensis</name>
    <dbReference type="NCBI Taxonomy" id="1871019"/>
    <lineage>
        <taxon>Bacteria</taxon>
        <taxon>Bacillati</taxon>
        <taxon>Actinomycetota</taxon>
        <taxon>Coriobacteriia</taxon>
        <taxon>Coriobacteriales</taxon>
        <taxon>Coriobacteriaceae</taxon>
        <taxon>Enorma</taxon>
    </lineage>
</organism>